<feature type="domain" description="NmrA-like" evidence="3">
    <location>
        <begin position="5"/>
        <end position="279"/>
    </location>
</feature>
<dbReference type="AlphaFoldDB" id="A0A344U1R9"/>
<reference evidence="4 5" key="1">
    <citation type="submission" date="2018-01" db="EMBL/GenBank/DDBJ databases">
        <title>Draft genome Sequence of streptomyces globosus LZH-48.</title>
        <authorList>
            <person name="Ran K."/>
            <person name="Li Z."/>
            <person name="Wei S."/>
            <person name="Dong R."/>
        </authorList>
    </citation>
    <scope>NUCLEOTIDE SEQUENCE [LARGE SCALE GENOMIC DNA]</scope>
    <source>
        <strain evidence="4 5">LZH-48</strain>
    </source>
</reference>
<evidence type="ECO:0000313" key="4">
    <source>
        <dbReference type="EMBL" id="AXE24840.1"/>
    </source>
</evidence>
<evidence type="ECO:0000256" key="2">
    <source>
        <dbReference type="ARBA" id="ARBA00022857"/>
    </source>
</evidence>
<sequence>MDGRRTITVFGATGQQGGALARAALADADGAFAVRAVTRHPDSGRARELEQLGAEVVRADLDDEASLRSALDGAYGAFMVTNFWEHMSAAHEKEQAQALSRAAGHAGIQHAVWSTLEDTRECIPLGDGRMPTLQGSYNVPHFDAKAEADHFFTDDGVPTTFLRTTFYWENLLSMFAPQRGEDGTFELVYPMGDSRLSGIAVDDIGKTALAVFKGGTDFIAATVSIAGEHLTVAEMAATMTDVLGQPFRYRPLTPDAFRALGFPGADEAGNMFQYYADCEHAFTAARDLAAVRALHPGLQDFRTWVTAHRAQFDLS</sequence>
<dbReference type="CDD" id="cd05251">
    <property type="entry name" value="NmrA_like_SDR_a"/>
    <property type="match status" value="1"/>
</dbReference>
<dbReference type="Proteomes" id="UP000252004">
    <property type="component" value="Chromosome"/>
</dbReference>
<dbReference type="EMBL" id="CP030862">
    <property type="protein sequence ID" value="AXE24840.1"/>
    <property type="molecule type" value="Genomic_DNA"/>
</dbReference>
<dbReference type="InterPro" id="IPR051164">
    <property type="entry name" value="NmrA-like_oxidored"/>
</dbReference>
<keyword evidence="5" id="KW-1185">Reference proteome</keyword>
<gene>
    <name evidence="4" type="ORF">C0216_16515</name>
</gene>
<evidence type="ECO:0000313" key="5">
    <source>
        <dbReference type="Proteomes" id="UP000252004"/>
    </source>
</evidence>
<protein>
    <submittedName>
        <fullName evidence="4">NmrA/HSCARG family protein</fullName>
    </submittedName>
</protein>
<dbReference type="InterPro" id="IPR036291">
    <property type="entry name" value="NAD(P)-bd_dom_sf"/>
</dbReference>
<dbReference type="KEGG" id="sgz:C0216_16515"/>
<dbReference type="SUPFAM" id="SSF51735">
    <property type="entry name" value="NAD(P)-binding Rossmann-fold domains"/>
    <property type="match status" value="1"/>
</dbReference>
<dbReference type="Pfam" id="PF05368">
    <property type="entry name" value="NmrA"/>
    <property type="match status" value="1"/>
</dbReference>
<dbReference type="PANTHER" id="PTHR42748:SF7">
    <property type="entry name" value="NMRA LIKE REDOX SENSOR 1-RELATED"/>
    <property type="match status" value="1"/>
</dbReference>
<dbReference type="Gene3D" id="3.40.50.720">
    <property type="entry name" value="NAD(P)-binding Rossmann-like Domain"/>
    <property type="match status" value="1"/>
</dbReference>
<organism evidence="4 5">
    <name type="scientific">Streptomyces globosus</name>
    <dbReference type="NCBI Taxonomy" id="68209"/>
    <lineage>
        <taxon>Bacteria</taxon>
        <taxon>Bacillati</taxon>
        <taxon>Actinomycetota</taxon>
        <taxon>Actinomycetes</taxon>
        <taxon>Kitasatosporales</taxon>
        <taxon>Streptomycetaceae</taxon>
        <taxon>Streptomyces</taxon>
    </lineage>
</organism>
<name>A0A344U1R9_9ACTN</name>
<dbReference type="Gene3D" id="3.90.25.10">
    <property type="entry name" value="UDP-galactose 4-epimerase, domain 1"/>
    <property type="match status" value="1"/>
</dbReference>
<dbReference type="OrthoDB" id="319724at2"/>
<keyword evidence="2" id="KW-0521">NADP</keyword>
<evidence type="ECO:0000256" key="1">
    <source>
        <dbReference type="ARBA" id="ARBA00006328"/>
    </source>
</evidence>
<proteinExistence type="inferred from homology"/>
<evidence type="ECO:0000259" key="3">
    <source>
        <dbReference type="Pfam" id="PF05368"/>
    </source>
</evidence>
<accession>A0A344U1R9</accession>
<comment type="similarity">
    <text evidence="1">Belongs to the NmrA-type oxidoreductase family.</text>
</comment>
<dbReference type="InterPro" id="IPR008030">
    <property type="entry name" value="NmrA-like"/>
</dbReference>
<dbReference type="RefSeq" id="WP_114056029.1">
    <property type="nucleotide sequence ID" value="NZ_CP030862.1"/>
</dbReference>
<dbReference type="PANTHER" id="PTHR42748">
    <property type="entry name" value="NITROGEN METABOLITE REPRESSION PROTEIN NMRA FAMILY MEMBER"/>
    <property type="match status" value="1"/>
</dbReference>